<evidence type="ECO:0000313" key="7">
    <source>
        <dbReference type="Proteomes" id="UP000529843"/>
    </source>
</evidence>
<dbReference type="InterPro" id="IPR018282">
    <property type="entry name" value="Ribosomal_eS6_CS"/>
</dbReference>
<organism evidence="6 7">
    <name type="scientific">Marine Group I thaumarchaeote</name>
    <dbReference type="NCBI Taxonomy" id="2511932"/>
    <lineage>
        <taxon>Archaea</taxon>
        <taxon>Nitrososphaerota</taxon>
        <taxon>Marine Group I</taxon>
    </lineage>
</organism>
<dbReference type="PROSITE" id="PS00578">
    <property type="entry name" value="RIBOSOMAL_S6E"/>
    <property type="match status" value="1"/>
</dbReference>
<keyword evidence="3 4" id="KW-0687">Ribonucleoprotein</keyword>
<accession>A0A7K4NNJ0</accession>
<evidence type="ECO:0000256" key="3">
    <source>
        <dbReference type="ARBA" id="ARBA00023274"/>
    </source>
</evidence>
<dbReference type="AlphaFoldDB" id="A0A7K4NNJ0"/>
<evidence type="ECO:0000256" key="2">
    <source>
        <dbReference type="ARBA" id="ARBA00022980"/>
    </source>
</evidence>
<dbReference type="GO" id="GO:0006412">
    <property type="term" value="P:translation"/>
    <property type="evidence" value="ECO:0007669"/>
    <property type="project" value="UniProtKB-UniRule"/>
</dbReference>
<dbReference type="InterPro" id="IPR001377">
    <property type="entry name" value="Ribosomal_eS6"/>
</dbReference>
<dbReference type="SMART" id="SM01405">
    <property type="entry name" value="Ribosomal_S6e"/>
    <property type="match status" value="1"/>
</dbReference>
<evidence type="ECO:0000256" key="4">
    <source>
        <dbReference type="HAMAP-Rule" id="MF_00512"/>
    </source>
</evidence>
<sequence length="151" mass="16660">MANFKMTISDTKGKSIVKELKEDDANPLLGLLIGQEIDASLVGLDGKIKITGGSDKSGVPMRADLLGTIRKRILIPKGVGLQNNEKGLRKRKLLRGNTISEEIYQINTKYDGEIKVEEPKKEEKAEAPKEKPKAEAPKEKPKAEAPKEKKE</sequence>
<keyword evidence="2 4" id="KW-0689">Ribosomal protein</keyword>
<name>A0A7K4NNJ0_9ARCH</name>
<comment type="similarity">
    <text evidence="1 4">Belongs to the eukaryotic ribosomal protein eS6 family.</text>
</comment>
<dbReference type="GO" id="GO:0005840">
    <property type="term" value="C:ribosome"/>
    <property type="evidence" value="ECO:0007669"/>
    <property type="project" value="UniProtKB-KW"/>
</dbReference>
<evidence type="ECO:0000256" key="1">
    <source>
        <dbReference type="ARBA" id="ARBA00009312"/>
    </source>
</evidence>
<dbReference type="PANTHER" id="PTHR11502">
    <property type="entry name" value="40S RIBOSOMAL PROTEIN S6"/>
    <property type="match status" value="1"/>
</dbReference>
<feature type="region of interest" description="Disordered" evidence="5">
    <location>
        <begin position="114"/>
        <end position="151"/>
    </location>
</feature>
<evidence type="ECO:0000313" key="6">
    <source>
        <dbReference type="EMBL" id="NWK02182.1"/>
    </source>
</evidence>
<reference evidence="6 7" key="1">
    <citation type="journal article" date="2019" name="Environ. Microbiol.">
        <title>Genomics insights into ecotype formation of ammonia-oxidizing archaea in the deep ocean.</title>
        <authorList>
            <person name="Wang Y."/>
            <person name="Huang J.M."/>
            <person name="Cui G.J."/>
            <person name="Nunoura T."/>
            <person name="Takaki Y."/>
            <person name="Li W.L."/>
            <person name="Li J."/>
            <person name="Gao Z.M."/>
            <person name="Takai K."/>
            <person name="Zhang A.Q."/>
            <person name="Stepanauskas R."/>
        </authorList>
    </citation>
    <scope>NUCLEOTIDE SEQUENCE [LARGE SCALE GENOMIC DNA]</scope>
    <source>
        <strain evidence="6 7">N8</strain>
    </source>
</reference>
<protein>
    <recommendedName>
        <fullName evidence="4">Small ribosomal subunit protein eS6</fullName>
    </recommendedName>
</protein>
<dbReference type="Proteomes" id="UP000529843">
    <property type="component" value="Unassembled WGS sequence"/>
</dbReference>
<dbReference type="GO" id="GO:1990904">
    <property type="term" value="C:ribonucleoprotein complex"/>
    <property type="evidence" value="ECO:0007669"/>
    <property type="project" value="UniProtKB-KW"/>
</dbReference>
<gene>
    <name evidence="4" type="primary">rps6e</name>
    <name evidence="6" type="ORF">HX804_02605</name>
</gene>
<dbReference type="EMBL" id="JACAST010000016">
    <property type="protein sequence ID" value="NWK02182.1"/>
    <property type="molecule type" value="Genomic_DNA"/>
</dbReference>
<dbReference type="HAMAP" id="MF_00512">
    <property type="entry name" value="Ribosomal_eS6"/>
    <property type="match status" value="1"/>
</dbReference>
<dbReference type="InterPro" id="IPR020924">
    <property type="entry name" value="Ribosomal_eS6_arc"/>
</dbReference>
<dbReference type="GO" id="GO:0003735">
    <property type="term" value="F:structural constituent of ribosome"/>
    <property type="evidence" value="ECO:0007669"/>
    <property type="project" value="InterPro"/>
</dbReference>
<proteinExistence type="inferred from homology"/>
<evidence type="ECO:0000256" key="5">
    <source>
        <dbReference type="SAM" id="MobiDB-lite"/>
    </source>
</evidence>
<dbReference type="Pfam" id="PF01092">
    <property type="entry name" value="Ribosomal_S6e"/>
    <property type="match status" value="1"/>
</dbReference>
<comment type="caution">
    <text evidence="6">The sequence shown here is derived from an EMBL/GenBank/DDBJ whole genome shotgun (WGS) entry which is preliminary data.</text>
</comment>